<dbReference type="OrthoDB" id="491983at2759"/>
<keyword evidence="4" id="KW-1185">Reference proteome</keyword>
<organism evidence="3 4">
    <name type="scientific">Sphaeroforma arctica JP610</name>
    <dbReference type="NCBI Taxonomy" id="667725"/>
    <lineage>
        <taxon>Eukaryota</taxon>
        <taxon>Ichthyosporea</taxon>
        <taxon>Ichthyophonida</taxon>
        <taxon>Sphaeroforma</taxon>
    </lineage>
</organism>
<dbReference type="GeneID" id="25908770"/>
<accession>A0A0L0FRM8</accession>
<sequence length="607" mass="67318">MNRHKFKFFWPKHIFEPTNQGGSTDTPSTEEDLMKTTEPAIPVQPEKAPEPIEPQEAAPEPQEVAPEEKETTTATEELVTEPTYTQEEIKGAVESKQTEPQQENTATGGEAAAEELVATEEEKASETASTEAGEATAAAETTATADSSDAPAIDVDYLVCKNPILDTNKFRDGKVISTEKWKVVQANVLQRHFDRWMYAHDILDNKCWPHQLNSTQDTMEHQCEDTERSSIWNTKDFIGDPYAAPEKGYCNAKQLTLQGATHAEKLGGMLKHAYLNTDTESTGTPLFEGLCTPETVSLSSEDALKNQLTLQSVYKGLCGDLPTVEAYPAAKVISDGTPKRSTPFHIYPKICNGTQLARLNKLGQEVKTTSAMWGEISDVAKQVATIADHTKTVESDTERSAELLDAVYDCMVSHACHGLGDTPEQLANLHTANAIDEYETKSRTFTFTYLKEQNQTELELYRKLTFGYYFRFLMDKMMDVTEKAKGPKLSIEVVADSTLTTVLAMLSARDSKTHEHRPPWGSTIVFEVYQSVDTSAEAVSDEGTNVVKEYAVGVTYNGNLLDVCEPNDNADLPDGACTWQQWMELVEVLSPSPEECPTFYIYYGKVQ</sequence>
<dbReference type="STRING" id="667725.A0A0L0FRM8"/>
<dbReference type="Proteomes" id="UP000054560">
    <property type="component" value="Unassembled WGS sequence"/>
</dbReference>
<evidence type="ECO:0000256" key="1">
    <source>
        <dbReference type="ARBA" id="ARBA00022801"/>
    </source>
</evidence>
<proteinExistence type="predicted"/>
<dbReference type="EMBL" id="KQ242322">
    <property type="protein sequence ID" value="KNC79344.1"/>
    <property type="molecule type" value="Genomic_DNA"/>
</dbReference>
<dbReference type="SUPFAM" id="SSF53254">
    <property type="entry name" value="Phosphoglycerate mutase-like"/>
    <property type="match status" value="1"/>
</dbReference>
<feature type="compositionally biased region" description="Polar residues" evidence="2">
    <location>
        <begin position="17"/>
        <end position="27"/>
    </location>
</feature>
<dbReference type="PANTHER" id="PTHR11567:SF110">
    <property type="entry name" value="2-PHOSPHOXYLOSE PHOSPHATASE 1"/>
    <property type="match status" value="1"/>
</dbReference>
<dbReference type="RefSeq" id="XP_014153246.1">
    <property type="nucleotide sequence ID" value="XM_014297771.1"/>
</dbReference>
<reference evidence="3 4" key="1">
    <citation type="submission" date="2011-02" db="EMBL/GenBank/DDBJ databases">
        <title>The Genome Sequence of Sphaeroforma arctica JP610.</title>
        <authorList>
            <consortium name="The Broad Institute Genome Sequencing Platform"/>
            <person name="Russ C."/>
            <person name="Cuomo C."/>
            <person name="Young S.K."/>
            <person name="Zeng Q."/>
            <person name="Gargeya S."/>
            <person name="Alvarado L."/>
            <person name="Berlin A."/>
            <person name="Chapman S.B."/>
            <person name="Chen Z."/>
            <person name="Freedman E."/>
            <person name="Gellesch M."/>
            <person name="Goldberg J."/>
            <person name="Griggs A."/>
            <person name="Gujja S."/>
            <person name="Heilman E."/>
            <person name="Heiman D."/>
            <person name="Howarth C."/>
            <person name="Mehta T."/>
            <person name="Neiman D."/>
            <person name="Pearson M."/>
            <person name="Roberts A."/>
            <person name="Saif S."/>
            <person name="Shea T."/>
            <person name="Shenoy N."/>
            <person name="Sisk P."/>
            <person name="Stolte C."/>
            <person name="Sykes S."/>
            <person name="White J."/>
            <person name="Yandava C."/>
            <person name="Burger G."/>
            <person name="Gray M.W."/>
            <person name="Holland P.W.H."/>
            <person name="King N."/>
            <person name="Lang F.B.F."/>
            <person name="Roger A.J."/>
            <person name="Ruiz-Trillo I."/>
            <person name="Haas B."/>
            <person name="Nusbaum C."/>
            <person name="Birren B."/>
        </authorList>
    </citation>
    <scope>NUCLEOTIDE SEQUENCE [LARGE SCALE GENOMIC DNA]</scope>
    <source>
        <strain evidence="3 4">JP610</strain>
    </source>
</reference>
<feature type="compositionally biased region" description="Low complexity" evidence="2">
    <location>
        <begin position="54"/>
        <end position="64"/>
    </location>
</feature>
<dbReference type="GO" id="GO:0016791">
    <property type="term" value="F:phosphatase activity"/>
    <property type="evidence" value="ECO:0007669"/>
    <property type="project" value="TreeGrafter"/>
</dbReference>
<evidence type="ECO:0000313" key="3">
    <source>
        <dbReference type="EMBL" id="KNC79344.1"/>
    </source>
</evidence>
<dbReference type="Gene3D" id="3.40.50.1240">
    <property type="entry name" value="Phosphoglycerate mutase-like"/>
    <property type="match status" value="1"/>
</dbReference>
<gene>
    <name evidence="3" type="ORF">SARC_08266</name>
</gene>
<dbReference type="PANTHER" id="PTHR11567">
    <property type="entry name" value="ACID PHOSPHATASE-RELATED"/>
    <property type="match status" value="1"/>
</dbReference>
<dbReference type="InterPro" id="IPR050645">
    <property type="entry name" value="Histidine_acid_phosphatase"/>
</dbReference>
<feature type="compositionally biased region" description="Low complexity" evidence="2">
    <location>
        <begin position="126"/>
        <end position="148"/>
    </location>
</feature>
<feature type="region of interest" description="Disordered" evidence="2">
    <location>
        <begin position="115"/>
        <end position="148"/>
    </location>
</feature>
<feature type="compositionally biased region" description="Low complexity" evidence="2">
    <location>
        <begin position="72"/>
        <end position="83"/>
    </location>
</feature>
<dbReference type="AlphaFoldDB" id="A0A0L0FRM8"/>
<feature type="region of interest" description="Disordered" evidence="2">
    <location>
        <begin position="91"/>
        <end position="110"/>
    </location>
</feature>
<evidence type="ECO:0000313" key="4">
    <source>
        <dbReference type="Proteomes" id="UP000054560"/>
    </source>
</evidence>
<evidence type="ECO:0000256" key="2">
    <source>
        <dbReference type="SAM" id="MobiDB-lite"/>
    </source>
</evidence>
<feature type="region of interest" description="Disordered" evidence="2">
    <location>
        <begin position="14"/>
        <end position="86"/>
    </location>
</feature>
<name>A0A0L0FRM8_9EUKA</name>
<dbReference type="InterPro" id="IPR029033">
    <property type="entry name" value="His_PPase_superfam"/>
</dbReference>
<protein>
    <submittedName>
        <fullName evidence="3">Uncharacterized protein</fullName>
    </submittedName>
</protein>
<keyword evidence="1" id="KW-0378">Hydrolase</keyword>